<evidence type="ECO:0000256" key="5">
    <source>
        <dbReference type="ARBA" id="ARBA00023136"/>
    </source>
</evidence>
<dbReference type="Pfam" id="PF10270">
    <property type="entry name" value="MMgT"/>
    <property type="match status" value="1"/>
</dbReference>
<dbReference type="RefSeq" id="XP_025362637.1">
    <property type="nucleotide sequence ID" value="XM_025509155.1"/>
</dbReference>
<evidence type="ECO:0000256" key="2">
    <source>
        <dbReference type="ARBA" id="ARBA00006109"/>
    </source>
</evidence>
<dbReference type="GO" id="GO:0034975">
    <property type="term" value="P:protein folding in endoplasmic reticulum"/>
    <property type="evidence" value="ECO:0007669"/>
    <property type="project" value="TreeGrafter"/>
</dbReference>
<sequence>MSAIGRPLIILGTILLLHSAYSTYEHSSISKSVGISHPKVPLDITIESILSLVLLVLGLIRSAQPLKEITWAAEMRKRSIDEVDARTNFAVFNHRGPYLFGNGLE</sequence>
<keyword evidence="4" id="KW-1133">Transmembrane helix</keyword>
<evidence type="ECO:0000256" key="4">
    <source>
        <dbReference type="ARBA" id="ARBA00022989"/>
    </source>
</evidence>
<proteinExistence type="inferred from homology"/>
<dbReference type="Proteomes" id="UP000245884">
    <property type="component" value="Unassembled WGS sequence"/>
</dbReference>
<dbReference type="InterPro" id="IPR053279">
    <property type="entry name" value="EMC_subunit"/>
</dbReference>
<evidence type="ECO:0000313" key="6">
    <source>
        <dbReference type="EMBL" id="PWN28025.1"/>
    </source>
</evidence>
<dbReference type="AlphaFoldDB" id="A0A316UY05"/>
<evidence type="ECO:0008006" key="8">
    <source>
        <dbReference type="Google" id="ProtNLM"/>
    </source>
</evidence>
<dbReference type="InterPro" id="IPR018937">
    <property type="entry name" value="MMgT"/>
</dbReference>
<protein>
    <recommendedName>
        <fullName evidence="8">Membrane magnesium transporter</fullName>
    </recommendedName>
</protein>
<dbReference type="OrthoDB" id="44756at2759"/>
<dbReference type="STRING" id="1569628.A0A316UY05"/>
<dbReference type="GO" id="GO:0072546">
    <property type="term" value="C:EMC complex"/>
    <property type="evidence" value="ECO:0007669"/>
    <property type="project" value="TreeGrafter"/>
</dbReference>
<evidence type="ECO:0000313" key="7">
    <source>
        <dbReference type="Proteomes" id="UP000245884"/>
    </source>
</evidence>
<reference evidence="6 7" key="1">
    <citation type="journal article" date="2018" name="Mol. Biol. Evol.">
        <title>Broad Genomic Sampling Reveals a Smut Pathogenic Ancestry of the Fungal Clade Ustilaginomycotina.</title>
        <authorList>
            <person name="Kijpornyongpan T."/>
            <person name="Mondo S.J."/>
            <person name="Barry K."/>
            <person name="Sandor L."/>
            <person name="Lee J."/>
            <person name="Lipzen A."/>
            <person name="Pangilinan J."/>
            <person name="LaButti K."/>
            <person name="Hainaut M."/>
            <person name="Henrissat B."/>
            <person name="Grigoriev I.V."/>
            <person name="Spatafora J.W."/>
            <person name="Aime M.C."/>
        </authorList>
    </citation>
    <scope>NUCLEOTIDE SEQUENCE [LARGE SCALE GENOMIC DNA]</scope>
    <source>
        <strain evidence="6 7">MCA 5214</strain>
    </source>
</reference>
<keyword evidence="5" id="KW-0472">Membrane</keyword>
<dbReference type="EMBL" id="KZ819666">
    <property type="protein sequence ID" value="PWN28025.1"/>
    <property type="molecule type" value="Genomic_DNA"/>
</dbReference>
<name>A0A316UY05_9BASI</name>
<organism evidence="6 7">
    <name type="scientific">Jaminaea rosea</name>
    <dbReference type="NCBI Taxonomy" id="1569628"/>
    <lineage>
        <taxon>Eukaryota</taxon>
        <taxon>Fungi</taxon>
        <taxon>Dikarya</taxon>
        <taxon>Basidiomycota</taxon>
        <taxon>Ustilaginomycotina</taxon>
        <taxon>Exobasidiomycetes</taxon>
        <taxon>Microstromatales</taxon>
        <taxon>Microstromatales incertae sedis</taxon>
        <taxon>Jaminaea</taxon>
    </lineage>
</organism>
<dbReference type="GeneID" id="37030978"/>
<keyword evidence="3" id="KW-0812">Transmembrane</keyword>
<dbReference type="PANTHER" id="PTHR28144">
    <property type="entry name" value="ER MEMBRANE PROTEIN COMPLEX SUBUNIT 5"/>
    <property type="match status" value="1"/>
</dbReference>
<dbReference type="PANTHER" id="PTHR28144:SF1">
    <property type="entry name" value="ER MEMBRANE PROTEIN COMPLEX SUBUNIT 5"/>
    <property type="match status" value="1"/>
</dbReference>
<evidence type="ECO:0000256" key="3">
    <source>
        <dbReference type="ARBA" id="ARBA00022692"/>
    </source>
</evidence>
<comment type="similarity">
    <text evidence="2">Belongs to the membrane magnesium transporter (TC 1.A.67) family.</text>
</comment>
<comment type="subcellular location">
    <subcellularLocation>
        <location evidence="1">Endomembrane system</location>
        <topology evidence="1">Multi-pass membrane protein</topology>
    </subcellularLocation>
</comment>
<evidence type="ECO:0000256" key="1">
    <source>
        <dbReference type="ARBA" id="ARBA00004127"/>
    </source>
</evidence>
<keyword evidence="7" id="KW-1185">Reference proteome</keyword>
<gene>
    <name evidence="6" type="ORF">BDZ90DRAFT_279162</name>
</gene>
<accession>A0A316UY05</accession>